<dbReference type="InterPro" id="IPR013709">
    <property type="entry name" value="2-isopropylmalate_synth_dimer"/>
</dbReference>
<dbReference type="EMBL" id="BARV01003475">
    <property type="protein sequence ID" value="GAI07530.1"/>
    <property type="molecule type" value="Genomic_DNA"/>
</dbReference>
<proteinExistence type="predicted"/>
<protein>
    <recommendedName>
        <fullName evidence="2">2-isopropylmalate synthase LeuA allosteric (dimerisation) domain-containing protein</fullName>
    </recommendedName>
</protein>
<name>X1LYP5_9ZZZZ</name>
<evidence type="ECO:0000259" key="2">
    <source>
        <dbReference type="SMART" id="SM00917"/>
    </source>
</evidence>
<comment type="caution">
    <text evidence="3">The sequence shown here is derived from an EMBL/GenBank/DDBJ whole genome shotgun (WGS) entry which is preliminary data.</text>
</comment>
<organism evidence="3">
    <name type="scientific">marine sediment metagenome</name>
    <dbReference type="NCBI Taxonomy" id="412755"/>
    <lineage>
        <taxon>unclassified sequences</taxon>
        <taxon>metagenomes</taxon>
        <taxon>ecological metagenomes</taxon>
    </lineage>
</organism>
<dbReference type="GO" id="GO:0003852">
    <property type="term" value="F:2-isopropylmalate synthase activity"/>
    <property type="evidence" value="ECO:0007669"/>
    <property type="project" value="InterPro"/>
</dbReference>
<dbReference type="SUPFAM" id="SSF110921">
    <property type="entry name" value="2-isopropylmalate synthase LeuA, allosteric (dimerisation) domain"/>
    <property type="match status" value="1"/>
</dbReference>
<accession>X1LYP5</accession>
<sequence length="87" mass="9220">MAACGDGPVDATYKAIEAVVNIPVKIAQYEIRAVTSGTEALGEVTVQLEGMGMTVMGRGASTDIIEASAKAYINAINRLVYRQRNSK</sequence>
<feature type="domain" description="2-isopropylmalate synthase LeuA allosteric (dimerisation)" evidence="2">
    <location>
        <begin position="1"/>
        <end position="80"/>
    </location>
</feature>
<reference evidence="3" key="1">
    <citation type="journal article" date="2014" name="Front. Microbiol.">
        <title>High frequency of phylogenetically diverse reductive dehalogenase-homologous genes in deep subseafloor sedimentary metagenomes.</title>
        <authorList>
            <person name="Kawai M."/>
            <person name="Futagami T."/>
            <person name="Toyoda A."/>
            <person name="Takaki Y."/>
            <person name="Nishi S."/>
            <person name="Hori S."/>
            <person name="Arai W."/>
            <person name="Tsubouchi T."/>
            <person name="Morono Y."/>
            <person name="Uchiyama I."/>
            <person name="Ito T."/>
            <person name="Fujiyama A."/>
            <person name="Inagaki F."/>
            <person name="Takami H."/>
        </authorList>
    </citation>
    <scope>NUCLEOTIDE SEQUENCE</scope>
    <source>
        <strain evidence="3">Expedition CK06-06</strain>
    </source>
</reference>
<dbReference type="SMART" id="SM00917">
    <property type="entry name" value="LeuA_dimer"/>
    <property type="match status" value="1"/>
</dbReference>
<evidence type="ECO:0000256" key="1">
    <source>
        <dbReference type="ARBA" id="ARBA00022679"/>
    </source>
</evidence>
<dbReference type="Pfam" id="PF08502">
    <property type="entry name" value="LeuA_dimer"/>
    <property type="match status" value="1"/>
</dbReference>
<dbReference type="InterPro" id="IPR036230">
    <property type="entry name" value="LeuA_allosteric_dom_sf"/>
</dbReference>
<dbReference type="AlphaFoldDB" id="X1LYP5"/>
<dbReference type="Gene3D" id="3.30.160.270">
    <property type="match status" value="1"/>
</dbReference>
<gene>
    <name evidence="3" type="ORF">S06H3_08288</name>
</gene>
<evidence type="ECO:0000313" key="3">
    <source>
        <dbReference type="EMBL" id="GAI07530.1"/>
    </source>
</evidence>
<keyword evidence="1" id="KW-0808">Transferase</keyword>
<dbReference type="GO" id="GO:0009098">
    <property type="term" value="P:L-leucine biosynthetic process"/>
    <property type="evidence" value="ECO:0007669"/>
    <property type="project" value="InterPro"/>
</dbReference>